<name>A0A4Y2LJ42_ARAVE</name>
<dbReference type="Proteomes" id="UP000499080">
    <property type="component" value="Unassembled WGS sequence"/>
</dbReference>
<evidence type="ECO:0000313" key="1">
    <source>
        <dbReference type="EMBL" id="GBN14564.1"/>
    </source>
</evidence>
<gene>
    <name evidence="1" type="ORF">AVEN_173772_1</name>
</gene>
<proteinExistence type="predicted"/>
<accession>A0A4Y2LJ42</accession>
<keyword evidence="2" id="KW-1185">Reference proteome</keyword>
<reference evidence="1 2" key="1">
    <citation type="journal article" date="2019" name="Sci. Rep.">
        <title>Orb-weaving spider Araneus ventricosus genome elucidates the spidroin gene catalogue.</title>
        <authorList>
            <person name="Kono N."/>
            <person name="Nakamura H."/>
            <person name="Ohtoshi R."/>
            <person name="Moran D.A.P."/>
            <person name="Shinohara A."/>
            <person name="Yoshida Y."/>
            <person name="Fujiwara M."/>
            <person name="Mori M."/>
            <person name="Tomita M."/>
            <person name="Arakawa K."/>
        </authorList>
    </citation>
    <scope>NUCLEOTIDE SEQUENCE [LARGE SCALE GENOMIC DNA]</scope>
</reference>
<protein>
    <submittedName>
        <fullName evidence="1">Uncharacterized protein</fullName>
    </submittedName>
</protein>
<comment type="caution">
    <text evidence="1">The sequence shown here is derived from an EMBL/GenBank/DDBJ whole genome shotgun (WGS) entry which is preliminary data.</text>
</comment>
<organism evidence="1 2">
    <name type="scientific">Araneus ventricosus</name>
    <name type="common">Orbweaver spider</name>
    <name type="synonym">Epeira ventricosa</name>
    <dbReference type="NCBI Taxonomy" id="182803"/>
    <lineage>
        <taxon>Eukaryota</taxon>
        <taxon>Metazoa</taxon>
        <taxon>Ecdysozoa</taxon>
        <taxon>Arthropoda</taxon>
        <taxon>Chelicerata</taxon>
        <taxon>Arachnida</taxon>
        <taxon>Araneae</taxon>
        <taxon>Araneomorphae</taxon>
        <taxon>Entelegynae</taxon>
        <taxon>Araneoidea</taxon>
        <taxon>Araneidae</taxon>
        <taxon>Araneus</taxon>
    </lineage>
</organism>
<sequence length="98" mass="11339">MPRHTSGPPRVACVVGGYKNLRQLVAQLRHQLPSANRLHLLQCSVTRLGHQELPVWLPARKLGWNWLPSANRIHWIQCQATRVSNQWRHWLLTDSPAK</sequence>
<dbReference type="EMBL" id="BGPR01199718">
    <property type="protein sequence ID" value="GBN14564.1"/>
    <property type="molecule type" value="Genomic_DNA"/>
</dbReference>
<dbReference type="AlphaFoldDB" id="A0A4Y2LJ42"/>
<evidence type="ECO:0000313" key="2">
    <source>
        <dbReference type="Proteomes" id="UP000499080"/>
    </source>
</evidence>